<dbReference type="EMBL" id="FQVA01000004">
    <property type="protein sequence ID" value="SHF93142.1"/>
    <property type="molecule type" value="Genomic_DNA"/>
</dbReference>
<dbReference type="SMART" id="SM00534">
    <property type="entry name" value="MUTSac"/>
    <property type="match status" value="1"/>
</dbReference>
<protein>
    <submittedName>
        <fullName evidence="5">MutS domain III</fullName>
    </submittedName>
</protein>
<gene>
    <name evidence="5" type="ORF">SAMN04487965_2988</name>
</gene>
<dbReference type="InterPro" id="IPR000432">
    <property type="entry name" value="DNA_mismatch_repair_MutS_C"/>
</dbReference>
<sequence length="467" mass="52801">MPTSSTKPDLLGIDSHTFKDLEILEADTGDASLFDFCNRTRSAGGAAALRRRMQNPWASAKRIDATQQAIRFITEQRALFKEMPSVYAIEGTQAYLHEILPSLDFRNQLEFALGALQVWINQDSHYFSIVRGAQSACRLIRGLRNFVVLPHLQKATGELGPLLRQLRVLLTRPNFRLVPDFDIGSQSTWRILRLDQDLRVKEKDTLNRLLTLVYELDALVSMADASAEHGFVTPEICTGPMQVKAEGLYHPYLTNPVANPVSLNQQHRILFLTGPNMAGKTTYLRAFATALYLAHLGMGVPAQSFRFVPVQWLFSSISLADDLRRGVSYFRAEALRVKTVAEAVAQGERVLALMDEPFKGTNVKDAFEASLAILERFSTRENCLFMFSSHQIELSDHLHRLHNQVDCRYFEAVESGERLHFDYQLRAGISDQRLGMRVLREEGIFDLLDREVNQIADSSQTEPLENS</sequence>
<organism evidence="5 6">
    <name type="scientific">Microbulbifer donghaiensis</name>
    <dbReference type="NCBI Taxonomy" id="494016"/>
    <lineage>
        <taxon>Bacteria</taxon>
        <taxon>Pseudomonadati</taxon>
        <taxon>Pseudomonadota</taxon>
        <taxon>Gammaproteobacteria</taxon>
        <taxon>Cellvibrionales</taxon>
        <taxon>Microbulbiferaceae</taxon>
        <taxon>Microbulbifer</taxon>
    </lineage>
</organism>
<dbReference type="GO" id="GO:0006298">
    <property type="term" value="P:mismatch repair"/>
    <property type="evidence" value="ECO:0007669"/>
    <property type="project" value="InterPro"/>
</dbReference>
<keyword evidence="2" id="KW-0067">ATP-binding</keyword>
<name>A0A1M5FPN4_9GAMM</name>
<proteinExistence type="predicted"/>
<dbReference type="PANTHER" id="PTHR11361">
    <property type="entry name" value="DNA MISMATCH REPAIR PROTEIN MUTS FAMILY MEMBER"/>
    <property type="match status" value="1"/>
</dbReference>
<reference evidence="6" key="1">
    <citation type="submission" date="2016-11" db="EMBL/GenBank/DDBJ databases">
        <authorList>
            <person name="Varghese N."/>
            <person name="Submissions S."/>
        </authorList>
    </citation>
    <scope>NUCLEOTIDE SEQUENCE [LARGE SCALE GENOMIC DNA]</scope>
    <source>
        <strain evidence="6">CGMCC 1.7063</strain>
    </source>
</reference>
<dbReference type="GO" id="GO:0005524">
    <property type="term" value="F:ATP binding"/>
    <property type="evidence" value="ECO:0007669"/>
    <property type="project" value="UniProtKB-KW"/>
</dbReference>
<dbReference type="OrthoDB" id="9802448at2"/>
<dbReference type="Proteomes" id="UP000184170">
    <property type="component" value="Unassembled WGS sequence"/>
</dbReference>
<dbReference type="Pfam" id="PF00488">
    <property type="entry name" value="MutS_V"/>
    <property type="match status" value="1"/>
</dbReference>
<dbReference type="GO" id="GO:0140664">
    <property type="term" value="F:ATP-dependent DNA damage sensor activity"/>
    <property type="evidence" value="ECO:0007669"/>
    <property type="project" value="InterPro"/>
</dbReference>
<keyword evidence="6" id="KW-1185">Reference proteome</keyword>
<dbReference type="PANTHER" id="PTHR11361:SF99">
    <property type="entry name" value="DNA MISMATCH REPAIR PROTEIN"/>
    <property type="match status" value="1"/>
</dbReference>
<dbReference type="GO" id="GO:0030983">
    <property type="term" value="F:mismatched DNA binding"/>
    <property type="evidence" value="ECO:0007669"/>
    <property type="project" value="InterPro"/>
</dbReference>
<evidence type="ECO:0000313" key="6">
    <source>
        <dbReference type="Proteomes" id="UP000184170"/>
    </source>
</evidence>
<keyword evidence="3" id="KW-0238">DNA-binding</keyword>
<evidence type="ECO:0000313" key="5">
    <source>
        <dbReference type="EMBL" id="SHF93142.1"/>
    </source>
</evidence>
<dbReference type="STRING" id="494016.SAMN04487965_2988"/>
<evidence type="ECO:0000256" key="3">
    <source>
        <dbReference type="ARBA" id="ARBA00023125"/>
    </source>
</evidence>
<dbReference type="AlphaFoldDB" id="A0A1M5FPN4"/>
<dbReference type="RefSeq" id="WP_073276539.1">
    <property type="nucleotide sequence ID" value="NZ_FQVA01000004.1"/>
</dbReference>
<evidence type="ECO:0000256" key="1">
    <source>
        <dbReference type="ARBA" id="ARBA00022741"/>
    </source>
</evidence>
<dbReference type="Gene3D" id="3.40.50.300">
    <property type="entry name" value="P-loop containing nucleotide triphosphate hydrolases"/>
    <property type="match status" value="1"/>
</dbReference>
<dbReference type="Gene3D" id="1.10.1420.10">
    <property type="match status" value="1"/>
</dbReference>
<dbReference type="InterPro" id="IPR036187">
    <property type="entry name" value="DNA_mismatch_repair_MutS_sf"/>
</dbReference>
<accession>A0A1M5FPN4</accession>
<feature type="domain" description="DNA mismatch repair proteins mutS family" evidence="4">
    <location>
        <begin position="267"/>
        <end position="457"/>
    </location>
</feature>
<evidence type="ECO:0000259" key="4">
    <source>
        <dbReference type="SMART" id="SM00534"/>
    </source>
</evidence>
<dbReference type="InterPro" id="IPR045076">
    <property type="entry name" value="MutS"/>
</dbReference>
<dbReference type="SUPFAM" id="SSF48334">
    <property type="entry name" value="DNA repair protein MutS, domain III"/>
    <property type="match status" value="1"/>
</dbReference>
<dbReference type="SUPFAM" id="SSF52540">
    <property type="entry name" value="P-loop containing nucleoside triphosphate hydrolases"/>
    <property type="match status" value="1"/>
</dbReference>
<dbReference type="InterPro" id="IPR027417">
    <property type="entry name" value="P-loop_NTPase"/>
</dbReference>
<evidence type="ECO:0000256" key="2">
    <source>
        <dbReference type="ARBA" id="ARBA00022840"/>
    </source>
</evidence>
<keyword evidence="1" id="KW-0547">Nucleotide-binding</keyword>